<proteinExistence type="inferred from homology"/>
<dbReference type="Gene3D" id="2.70.98.10">
    <property type="match status" value="1"/>
</dbReference>
<evidence type="ECO:0000256" key="2">
    <source>
        <dbReference type="ARBA" id="ARBA00006206"/>
    </source>
</evidence>
<accession>A0ABP3P7Q5</accession>
<dbReference type="SUPFAM" id="SSF74650">
    <property type="entry name" value="Galactose mutarotase-like"/>
    <property type="match status" value="1"/>
</dbReference>
<name>A0ABP3P7Q5_9GAMM</name>
<evidence type="ECO:0000256" key="1">
    <source>
        <dbReference type="ARBA" id="ARBA00005028"/>
    </source>
</evidence>
<dbReference type="PANTHER" id="PTHR10091">
    <property type="entry name" value="ALDOSE-1-EPIMERASE"/>
    <property type="match status" value="1"/>
</dbReference>
<organism evidence="5 6">
    <name type="scientific">Rheinheimera aquimaris</name>
    <dbReference type="NCBI Taxonomy" id="412437"/>
    <lineage>
        <taxon>Bacteria</taxon>
        <taxon>Pseudomonadati</taxon>
        <taxon>Pseudomonadota</taxon>
        <taxon>Gammaproteobacteria</taxon>
        <taxon>Chromatiales</taxon>
        <taxon>Chromatiaceae</taxon>
        <taxon>Rheinheimera</taxon>
    </lineage>
</organism>
<dbReference type="CDD" id="cd09019">
    <property type="entry name" value="galactose_mutarotase_like"/>
    <property type="match status" value="1"/>
</dbReference>
<evidence type="ECO:0000256" key="3">
    <source>
        <dbReference type="ARBA" id="ARBA00023235"/>
    </source>
</evidence>
<evidence type="ECO:0000313" key="6">
    <source>
        <dbReference type="Proteomes" id="UP001501169"/>
    </source>
</evidence>
<dbReference type="Pfam" id="PF01263">
    <property type="entry name" value="Aldose_epim"/>
    <property type="match status" value="1"/>
</dbReference>
<comment type="pathway">
    <text evidence="1">Carbohydrate metabolism; hexose metabolism.</text>
</comment>
<keyword evidence="6" id="KW-1185">Reference proteome</keyword>
<sequence>MRQFSLTNHKGDRLTILEHGASMQSWSVAVGPERRELILGYANPQQYQQDNSYLGAVVGPYANRIGNGNLQLAGQHYQLQLNEGKHHLHGGANGLHRQQWQLQQQTSSSVQLRCILPDGHSGYPGPTAFSVLYQLNADSSLDVTLSASATQLTLAGPTLHPYFNLSGKAEPINQHQLWLNAEQYTPTDSDKIPTGQLLAVAETALDFRHCKTIGTVQLDHNLAVTADMQQNAAILTSPDQQLRLLVRSDYPGLQVYTGDYLAAPFSPRQGICLEPQFYPDAPNHSQFPLRLTSPEQPFSAHILYQLEHG</sequence>
<keyword evidence="3" id="KW-0413">Isomerase</keyword>
<evidence type="ECO:0000313" key="5">
    <source>
        <dbReference type="EMBL" id="GAA0561962.1"/>
    </source>
</evidence>
<dbReference type="InterPro" id="IPR047215">
    <property type="entry name" value="Galactose_mutarotase-like"/>
</dbReference>
<dbReference type="NCBIfam" id="NF008277">
    <property type="entry name" value="PRK11055.1"/>
    <property type="match status" value="1"/>
</dbReference>
<dbReference type="InterPro" id="IPR014718">
    <property type="entry name" value="GH-type_carb-bd"/>
</dbReference>
<dbReference type="Proteomes" id="UP001501169">
    <property type="component" value="Unassembled WGS sequence"/>
</dbReference>
<protein>
    <submittedName>
        <fullName evidence="5">Galactose mutarotase</fullName>
    </submittedName>
</protein>
<dbReference type="PANTHER" id="PTHR10091:SF0">
    <property type="entry name" value="GALACTOSE MUTAROTASE"/>
    <property type="match status" value="1"/>
</dbReference>
<comment type="similarity">
    <text evidence="2">Belongs to the aldose epimerase family.</text>
</comment>
<reference evidence="6" key="1">
    <citation type="journal article" date="2019" name="Int. J. Syst. Evol. Microbiol.">
        <title>The Global Catalogue of Microorganisms (GCM) 10K type strain sequencing project: providing services to taxonomists for standard genome sequencing and annotation.</title>
        <authorList>
            <consortium name="The Broad Institute Genomics Platform"/>
            <consortium name="The Broad Institute Genome Sequencing Center for Infectious Disease"/>
            <person name="Wu L."/>
            <person name="Ma J."/>
        </authorList>
    </citation>
    <scope>NUCLEOTIDE SEQUENCE [LARGE SCALE GENOMIC DNA]</scope>
    <source>
        <strain evidence="6">JCM 14331</strain>
    </source>
</reference>
<dbReference type="EMBL" id="BAAAEO010000005">
    <property type="protein sequence ID" value="GAA0561962.1"/>
    <property type="molecule type" value="Genomic_DNA"/>
</dbReference>
<dbReference type="PIRSF" id="PIRSF005096">
    <property type="entry name" value="GALM"/>
    <property type="match status" value="1"/>
</dbReference>
<dbReference type="InterPro" id="IPR011013">
    <property type="entry name" value="Gal_mutarotase_sf_dom"/>
</dbReference>
<evidence type="ECO:0000256" key="4">
    <source>
        <dbReference type="ARBA" id="ARBA00023277"/>
    </source>
</evidence>
<dbReference type="InterPro" id="IPR015443">
    <property type="entry name" value="Aldose_1-epimerase"/>
</dbReference>
<dbReference type="InterPro" id="IPR008183">
    <property type="entry name" value="Aldose_1/G6P_1-epimerase"/>
</dbReference>
<comment type="caution">
    <text evidence="5">The sequence shown here is derived from an EMBL/GenBank/DDBJ whole genome shotgun (WGS) entry which is preliminary data.</text>
</comment>
<gene>
    <name evidence="5" type="ORF">GCM10009098_32620</name>
</gene>
<keyword evidence="4" id="KW-0119">Carbohydrate metabolism</keyword>